<accession>A0AAC8VXU8</accession>
<dbReference type="SUPFAM" id="SSF109910">
    <property type="entry name" value="YgfY-like"/>
    <property type="match status" value="1"/>
</dbReference>
<reference evidence="5 6" key="2">
    <citation type="journal article" date="2016" name="Genome Announc.">
        <title>Complete Genome Sequence of a Strain of Azospirillum thiophilum Isolated from a Sulfide Spring.</title>
        <authorList>
            <person name="Fomenkov A."/>
            <person name="Vincze T."/>
            <person name="Grabovich M."/>
            <person name="Anton B.P."/>
            <person name="Dubinina G."/>
            <person name="Orlova M."/>
            <person name="Belousova E."/>
            <person name="Roberts R.J."/>
        </authorList>
    </citation>
    <scope>NUCLEOTIDE SEQUENCE [LARGE SCALE GENOMIC DNA]</scope>
    <source>
        <strain evidence="5 6">BV-S</strain>
    </source>
</reference>
<dbReference type="GO" id="GO:0006099">
    <property type="term" value="P:tricarboxylic acid cycle"/>
    <property type="evidence" value="ECO:0007669"/>
    <property type="project" value="TreeGrafter"/>
</dbReference>
<dbReference type="PANTHER" id="PTHR12469:SF2">
    <property type="entry name" value="SUCCINATE DEHYDROGENASE ASSEMBLY FACTOR 2, MITOCHONDRIAL"/>
    <property type="match status" value="1"/>
</dbReference>
<evidence type="ECO:0000313" key="6">
    <source>
        <dbReference type="Proteomes" id="UP000069935"/>
    </source>
</evidence>
<evidence type="ECO:0000256" key="1">
    <source>
        <dbReference type="ARBA" id="ARBA00008571"/>
    </source>
</evidence>
<evidence type="ECO:0000256" key="3">
    <source>
        <dbReference type="ARBA" id="ARBA00023186"/>
    </source>
</evidence>
<dbReference type="InterPro" id="IPR005631">
    <property type="entry name" value="SDH"/>
</dbReference>
<dbReference type="KEGG" id="ati:AL072_10435"/>
<dbReference type="Gene3D" id="1.10.150.250">
    <property type="entry name" value="Flavinator of succinate dehydrogenase"/>
    <property type="match status" value="1"/>
</dbReference>
<feature type="region of interest" description="Disordered" evidence="4">
    <location>
        <begin position="1"/>
        <end position="21"/>
    </location>
</feature>
<dbReference type="Proteomes" id="UP000069935">
    <property type="component" value="Chromosome 1"/>
</dbReference>
<dbReference type="Pfam" id="PF03937">
    <property type="entry name" value="Sdh5"/>
    <property type="match status" value="1"/>
</dbReference>
<dbReference type="PANTHER" id="PTHR12469">
    <property type="entry name" value="PROTEIN EMI5 HOMOLOG, MITOCHONDRIAL"/>
    <property type="match status" value="1"/>
</dbReference>
<evidence type="ECO:0000256" key="2">
    <source>
        <dbReference type="ARBA" id="ARBA00019418"/>
    </source>
</evidence>
<proteinExistence type="inferred from homology"/>
<reference evidence="6" key="1">
    <citation type="submission" date="2015-08" db="EMBL/GenBank/DDBJ databases">
        <title>Complete Genome Sequence of Azospirillum thiophilum BV-S.</title>
        <authorList>
            <person name="Fomenkov A."/>
            <person name="Vincze T."/>
            <person name="Grabovich M."/>
            <person name="Dubinina G."/>
            <person name="Orlova M."/>
            <person name="Belousova E."/>
            <person name="Roberts R.J."/>
        </authorList>
    </citation>
    <scope>NUCLEOTIDE SEQUENCE [LARGE SCALE GENOMIC DNA]</scope>
    <source>
        <strain evidence="6">BV-S</strain>
    </source>
</reference>
<protein>
    <recommendedName>
        <fullName evidence="2">FAD assembly factor SdhE</fullName>
    </recommendedName>
</protein>
<sequence>MTENGTPPAPETAAPETAESLENRRKRLRFRSWHRGTREMDLLMGSFADAHVVTFDHDMLDRFEALLELGDPDLYDWMSGREPVPAEHDGDVMRLLTAFQYTPRQGS</sequence>
<dbReference type="InterPro" id="IPR036714">
    <property type="entry name" value="SDH_sf"/>
</dbReference>
<keyword evidence="3" id="KW-0143">Chaperone</keyword>
<gene>
    <name evidence="5" type="ORF">AL072_10435</name>
</gene>
<keyword evidence="6" id="KW-1185">Reference proteome</keyword>
<evidence type="ECO:0000313" key="5">
    <source>
        <dbReference type="EMBL" id="ALG71255.1"/>
    </source>
</evidence>
<feature type="compositionally biased region" description="Low complexity" evidence="4">
    <location>
        <begin position="1"/>
        <end position="18"/>
    </location>
</feature>
<dbReference type="EMBL" id="CP012401">
    <property type="protein sequence ID" value="ALG71255.1"/>
    <property type="molecule type" value="Genomic_DNA"/>
</dbReference>
<comment type="similarity">
    <text evidence="1">Belongs to the SdhE FAD assembly factor family.</text>
</comment>
<evidence type="ECO:0000256" key="4">
    <source>
        <dbReference type="SAM" id="MobiDB-lite"/>
    </source>
</evidence>
<organism evidence="5 6">
    <name type="scientific">Azospirillum thiophilum</name>
    <dbReference type="NCBI Taxonomy" id="528244"/>
    <lineage>
        <taxon>Bacteria</taxon>
        <taxon>Pseudomonadati</taxon>
        <taxon>Pseudomonadota</taxon>
        <taxon>Alphaproteobacteria</taxon>
        <taxon>Rhodospirillales</taxon>
        <taxon>Azospirillaceae</taxon>
        <taxon>Azospirillum</taxon>
    </lineage>
</organism>
<dbReference type="RefSeq" id="WP_045580388.1">
    <property type="nucleotide sequence ID" value="NZ_CP012401.1"/>
</dbReference>
<dbReference type="AlphaFoldDB" id="A0AAC8VXU8"/>
<name>A0AAC8VXU8_9PROT</name>